<evidence type="ECO:0000313" key="3">
    <source>
        <dbReference type="Proteomes" id="UP000326903"/>
    </source>
</evidence>
<evidence type="ECO:0000256" key="1">
    <source>
        <dbReference type="SAM" id="Phobius"/>
    </source>
</evidence>
<accession>A0A5J5IC95</accession>
<comment type="caution">
    <text evidence="2">The sequence shown here is derived from an EMBL/GenBank/DDBJ whole genome shotgun (WGS) entry which is preliminary data.</text>
</comment>
<reference evidence="2 3" key="1">
    <citation type="submission" date="2019-09" db="EMBL/GenBank/DDBJ databases">
        <title>Draft genome sequence of Ginsengibacter sp. BR5-29.</title>
        <authorList>
            <person name="Im W.-T."/>
        </authorList>
    </citation>
    <scope>NUCLEOTIDE SEQUENCE [LARGE SCALE GENOMIC DNA]</scope>
    <source>
        <strain evidence="2 3">BR5-29</strain>
    </source>
</reference>
<gene>
    <name evidence="2" type="ORF">FW778_20650</name>
</gene>
<proteinExistence type="predicted"/>
<name>A0A5J5IC95_9BACT</name>
<keyword evidence="1" id="KW-0472">Membrane</keyword>
<feature type="transmembrane region" description="Helical" evidence="1">
    <location>
        <begin position="13"/>
        <end position="34"/>
    </location>
</feature>
<organism evidence="2 3">
    <name type="scientific">Ginsengibacter hankyongi</name>
    <dbReference type="NCBI Taxonomy" id="2607284"/>
    <lineage>
        <taxon>Bacteria</taxon>
        <taxon>Pseudomonadati</taxon>
        <taxon>Bacteroidota</taxon>
        <taxon>Chitinophagia</taxon>
        <taxon>Chitinophagales</taxon>
        <taxon>Chitinophagaceae</taxon>
        <taxon>Ginsengibacter</taxon>
    </lineage>
</organism>
<keyword evidence="1" id="KW-1133">Transmembrane helix</keyword>
<dbReference type="AlphaFoldDB" id="A0A5J5IC95"/>
<protein>
    <submittedName>
        <fullName evidence="2">Uncharacterized protein</fullName>
    </submittedName>
</protein>
<keyword evidence="3" id="KW-1185">Reference proteome</keyword>
<evidence type="ECO:0000313" key="2">
    <source>
        <dbReference type="EMBL" id="KAA9035707.1"/>
    </source>
</evidence>
<sequence>MDGVAVNTCLFQFYRPVILILKAGILSLIFMFLCPKTFSQKKNNKPEMVNNSGQSVGGYMIVQTKKVDQKFNAGYSIYTAAWPLLKEYPGRSFQSGLFGTWMFPMRDSSKTKEKLYSDIEGGLGWWRSTQYATTTPKFNMGGVQLNFAGWANGPGSGKGTDWNKPEGKYGVAQLSPWLLFPPDGLNLKQGTCGELFGYGYLPLPLTEAKSTTAGENIPTGNQSWTLFLNTGNFKGPVAFFTPYFWSQVALKNPGVSGLFLDVLPSNANKYYEMETQYVPSAEGTDAKGEKYMRIASIQYPAAPDGNSRVMNRLMVYNKKALWDGVKAWFDGGKPVSGLIDTSEGFMQHFTGKVRSTWQLFEDNVPKNHRALLNINTFLSADSADPITLTLNWNSNLVTRRKIASGYLLTLPEYYHFVKNNNDSIGEWVAVAPSDVPTETGLQKVYFKNSDTAPPRLYATPDDKNSCWKNPGPVAGPYKVKLGDGSTLTYYWYRFADQPALLNADLTSAEREEMQGRVEKLQRSWTKDKEYLPPPTIGKLADIDPALIVTPPAGLEVGYVPIVSRQDIE</sequence>
<dbReference type="Proteomes" id="UP000326903">
    <property type="component" value="Unassembled WGS sequence"/>
</dbReference>
<dbReference type="EMBL" id="VYQF01000011">
    <property type="protein sequence ID" value="KAA9035707.1"/>
    <property type="molecule type" value="Genomic_DNA"/>
</dbReference>
<keyword evidence="1" id="KW-0812">Transmembrane</keyword>